<keyword evidence="2" id="KW-1185">Reference proteome</keyword>
<accession>A0A0B0MWD8</accession>
<evidence type="ECO:0000313" key="1">
    <source>
        <dbReference type="EMBL" id="KHG05095.1"/>
    </source>
</evidence>
<comment type="caution">
    <text evidence="1">The sequence shown here is derived from an EMBL/GenBank/DDBJ whole genome shotgun (WGS) entry which is preliminary data.</text>
</comment>
<organism evidence="1 2">
    <name type="scientific">Gossypium arboreum</name>
    <name type="common">Tree cotton</name>
    <name type="synonym">Gossypium nanking</name>
    <dbReference type="NCBI Taxonomy" id="29729"/>
    <lineage>
        <taxon>Eukaryota</taxon>
        <taxon>Viridiplantae</taxon>
        <taxon>Streptophyta</taxon>
        <taxon>Embryophyta</taxon>
        <taxon>Tracheophyta</taxon>
        <taxon>Spermatophyta</taxon>
        <taxon>Magnoliopsida</taxon>
        <taxon>eudicotyledons</taxon>
        <taxon>Gunneridae</taxon>
        <taxon>Pentapetalae</taxon>
        <taxon>rosids</taxon>
        <taxon>malvids</taxon>
        <taxon>Malvales</taxon>
        <taxon>Malvaceae</taxon>
        <taxon>Malvoideae</taxon>
        <taxon>Gossypium</taxon>
    </lineage>
</organism>
<dbReference type="Proteomes" id="UP000032142">
    <property type="component" value="Unassembled WGS sequence"/>
</dbReference>
<dbReference type="AlphaFoldDB" id="A0A0B0MWD8"/>
<dbReference type="EMBL" id="JRRC01423657">
    <property type="protein sequence ID" value="KHG05095.1"/>
    <property type="molecule type" value="Genomic_DNA"/>
</dbReference>
<name>A0A0B0MWD8_GOSAR</name>
<proteinExistence type="predicted"/>
<sequence>MYIYYMNSIGYICHDIRTSEV</sequence>
<evidence type="ECO:0000313" key="2">
    <source>
        <dbReference type="Proteomes" id="UP000032142"/>
    </source>
</evidence>
<protein>
    <submittedName>
        <fullName evidence="1">Uncharacterized protein</fullName>
    </submittedName>
</protein>
<reference evidence="2" key="1">
    <citation type="submission" date="2014-09" db="EMBL/GenBank/DDBJ databases">
        <authorList>
            <person name="Mudge J."/>
            <person name="Ramaraj T."/>
            <person name="Lindquist I.E."/>
            <person name="Bharti A.K."/>
            <person name="Sundararajan A."/>
            <person name="Cameron C.T."/>
            <person name="Woodward J.E."/>
            <person name="May G.D."/>
            <person name="Brubaker C."/>
            <person name="Broadhvest J."/>
            <person name="Wilkins T.A."/>
        </authorList>
    </citation>
    <scope>NUCLEOTIDE SEQUENCE</scope>
    <source>
        <strain evidence="2">cv. AKA8401</strain>
    </source>
</reference>
<gene>
    <name evidence="1" type="ORF">F383_31262</name>
</gene>